<dbReference type="InterPro" id="IPR011059">
    <property type="entry name" value="Metal-dep_hydrolase_composite"/>
</dbReference>
<dbReference type="PANTHER" id="PTHR11647">
    <property type="entry name" value="HYDRANTOINASE/DIHYDROPYRIMIDINASE FAMILY MEMBER"/>
    <property type="match status" value="1"/>
</dbReference>
<reference evidence="3 4" key="1">
    <citation type="submission" date="2023-09" db="EMBL/GenBank/DDBJ databases">
        <title>Complete Genome and Methylome dissection of Bacillus brevis NEB573 original source of BbsI restriction endonuclease.</title>
        <authorList>
            <person name="Fomenkov A."/>
            <person name="Roberts R.D."/>
        </authorList>
    </citation>
    <scope>NUCLEOTIDE SEQUENCE [LARGE SCALE GENOMIC DNA]</scope>
    <source>
        <strain evidence="3 4">NEB573</strain>
    </source>
</reference>
<evidence type="ECO:0000259" key="2">
    <source>
        <dbReference type="Pfam" id="PF01979"/>
    </source>
</evidence>
<evidence type="ECO:0000256" key="1">
    <source>
        <dbReference type="ARBA" id="ARBA00001947"/>
    </source>
</evidence>
<keyword evidence="4" id="KW-1185">Reference proteome</keyword>
<proteinExistence type="predicted"/>
<dbReference type="EMBL" id="CP134050">
    <property type="protein sequence ID" value="WNC17273.1"/>
    <property type="molecule type" value="Genomic_DNA"/>
</dbReference>
<gene>
    <name evidence="3" type="ORF">RGB73_13475</name>
</gene>
<name>A0ABY9TAY2_BREBE</name>
<dbReference type="InterPro" id="IPR006680">
    <property type="entry name" value="Amidohydro-rel"/>
</dbReference>
<accession>A0ABY9TAY2</accession>
<organism evidence="3 4">
    <name type="scientific">Brevibacillus brevis</name>
    <name type="common">Bacillus brevis</name>
    <dbReference type="NCBI Taxonomy" id="1393"/>
    <lineage>
        <taxon>Bacteria</taxon>
        <taxon>Bacillati</taxon>
        <taxon>Bacillota</taxon>
        <taxon>Bacilli</taxon>
        <taxon>Bacillales</taxon>
        <taxon>Paenibacillaceae</taxon>
        <taxon>Brevibacillus</taxon>
    </lineage>
</organism>
<dbReference type="Proteomes" id="UP001256827">
    <property type="component" value="Chromosome"/>
</dbReference>
<sequence>MSHQELVIRGGTVVTSYGVKEADIWIADGQITRIAKDTLPKSSMGVPLVEIDAEGMYLLPGFVALPDTPLYKVRERDSYLDRFRHLIKLGCTSLVDTFYPEPWMNHTQVKYQQAAHYNSLVDYIWHIGLDVSQLSEAQVHGWKRRGFSALHVTVRTPEEISSVNWETISSLHPSNKTILHLHMPSSGLGKEQKDRLRRSWMETTQYWKLRTVIPDSTTELESIEADPYYHIFRLKKEWTDRALRQMNRHWFRTWQVAAPLHDVQVDVRRKWCEPDELLCLLVRLASTNVAKAVGLYPRKGTLLPGSDADIVFLKKEFWLTKYDLSTILNFNETQLPASVMSNGKWIYRDMQFSASIGMGRCLFDTKPYTYVI</sequence>
<evidence type="ECO:0000313" key="4">
    <source>
        <dbReference type="Proteomes" id="UP001256827"/>
    </source>
</evidence>
<comment type="cofactor">
    <cofactor evidence="1">
        <name>Zn(2+)</name>
        <dbReference type="ChEBI" id="CHEBI:29105"/>
    </cofactor>
</comment>
<dbReference type="Gene3D" id="3.20.20.140">
    <property type="entry name" value="Metal-dependent hydrolases"/>
    <property type="match status" value="2"/>
</dbReference>
<dbReference type="InterPro" id="IPR050378">
    <property type="entry name" value="Metallo-dep_Hydrolases_sf"/>
</dbReference>
<dbReference type="Pfam" id="PF01979">
    <property type="entry name" value="Amidohydro_1"/>
    <property type="match status" value="1"/>
</dbReference>
<dbReference type="RefSeq" id="WP_310772808.1">
    <property type="nucleotide sequence ID" value="NZ_CP134050.1"/>
</dbReference>
<protein>
    <submittedName>
        <fullName evidence="3">Amidohydrolase family protein</fullName>
    </submittedName>
</protein>
<feature type="domain" description="Amidohydrolase-related" evidence="2">
    <location>
        <begin position="281"/>
        <end position="346"/>
    </location>
</feature>
<dbReference type="PANTHER" id="PTHR11647:SF1">
    <property type="entry name" value="COLLAPSIN RESPONSE MEDIATOR PROTEIN"/>
    <property type="match status" value="1"/>
</dbReference>
<dbReference type="SUPFAM" id="SSF51338">
    <property type="entry name" value="Composite domain of metallo-dependent hydrolases"/>
    <property type="match status" value="1"/>
</dbReference>
<evidence type="ECO:0000313" key="3">
    <source>
        <dbReference type="EMBL" id="WNC17273.1"/>
    </source>
</evidence>
<dbReference type="Gene3D" id="2.30.40.10">
    <property type="entry name" value="Urease, subunit C, domain 1"/>
    <property type="match status" value="1"/>
</dbReference>